<reference evidence="1" key="2">
    <citation type="journal article" date="2023" name="Science">
        <title>Genomic signatures of disease resistance in endangered staghorn corals.</title>
        <authorList>
            <person name="Vollmer S.V."/>
            <person name="Selwyn J.D."/>
            <person name="Despard B.A."/>
            <person name="Roesel C.L."/>
        </authorList>
    </citation>
    <scope>NUCLEOTIDE SEQUENCE</scope>
    <source>
        <strain evidence="1">K2</strain>
    </source>
</reference>
<organism evidence="1 2">
    <name type="scientific">Acropora cervicornis</name>
    <name type="common">Staghorn coral</name>
    <dbReference type="NCBI Taxonomy" id="6130"/>
    <lineage>
        <taxon>Eukaryota</taxon>
        <taxon>Metazoa</taxon>
        <taxon>Cnidaria</taxon>
        <taxon>Anthozoa</taxon>
        <taxon>Hexacorallia</taxon>
        <taxon>Scleractinia</taxon>
        <taxon>Astrocoeniina</taxon>
        <taxon>Acroporidae</taxon>
        <taxon>Acropora</taxon>
    </lineage>
</organism>
<dbReference type="AlphaFoldDB" id="A0AAD9PRT9"/>
<dbReference type="Gene3D" id="3.40.50.12700">
    <property type="match status" value="1"/>
</dbReference>
<dbReference type="SUPFAM" id="SSF52266">
    <property type="entry name" value="SGNH hydrolase"/>
    <property type="match status" value="1"/>
</dbReference>
<keyword evidence="2" id="KW-1185">Reference proteome</keyword>
<protein>
    <submittedName>
        <fullName evidence="1">Uncharacterized protein</fullName>
    </submittedName>
</protein>
<sequence>MTLRNDSAAVTARIISRFNRITESICKQTNVCFIDNRNILAHHLNRSNLHLNSNGSKVLGSNLCRYLRRANLPPSGQELTTKLATGFQRDHFRVRKPLNHTKMWTNYLSQVRDMTNQPTRITSSTRTLIDHIFTNKPNIITNHGILHVGISDHSLIYATHKHNTLKADPKIIESRQFKHFDSAAFIEDIKETPFHFASLMDDPNEVWDVWKSLLLEVINKHAPMRKRKKKSKSSP</sequence>
<name>A0AAD9PRT9_ACRCE</name>
<proteinExistence type="predicted"/>
<accession>A0AAD9PRT9</accession>
<evidence type="ECO:0000313" key="2">
    <source>
        <dbReference type="Proteomes" id="UP001249851"/>
    </source>
</evidence>
<reference evidence="1" key="1">
    <citation type="journal article" date="2023" name="G3 (Bethesda)">
        <title>Whole genome assembly and annotation of the endangered Caribbean coral Acropora cervicornis.</title>
        <authorList>
            <person name="Selwyn J.D."/>
            <person name="Vollmer S.V."/>
        </authorList>
    </citation>
    <scope>NUCLEOTIDE SEQUENCE</scope>
    <source>
        <strain evidence="1">K2</strain>
    </source>
</reference>
<dbReference type="Proteomes" id="UP001249851">
    <property type="component" value="Unassembled WGS sequence"/>
</dbReference>
<comment type="caution">
    <text evidence="1">The sequence shown here is derived from an EMBL/GenBank/DDBJ whole genome shotgun (WGS) entry which is preliminary data.</text>
</comment>
<dbReference type="EMBL" id="JARQWQ010000163">
    <property type="protein sequence ID" value="KAK2547890.1"/>
    <property type="molecule type" value="Genomic_DNA"/>
</dbReference>
<dbReference type="SUPFAM" id="SSF56219">
    <property type="entry name" value="DNase I-like"/>
    <property type="match status" value="1"/>
</dbReference>
<gene>
    <name evidence="1" type="ORF">P5673_032031</name>
</gene>
<dbReference type="InterPro" id="IPR036691">
    <property type="entry name" value="Endo/exonu/phosph_ase_sf"/>
</dbReference>
<dbReference type="PANTHER" id="PTHR33395:SF22">
    <property type="entry name" value="REVERSE TRANSCRIPTASE DOMAIN-CONTAINING PROTEIN"/>
    <property type="match status" value="1"/>
</dbReference>
<dbReference type="PANTHER" id="PTHR33395">
    <property type="entry name" value="TRANSCRIPTASE, PUTATIVE-RELATED-RELATED"/>
    <property type="match status" value="1"/>
</dbReference>
<evidence type="ECO:0000313" key="1">
    <source>
        <dbReference type="EMBL" id="KAK2547890.1"/>
    </source>
</evidence>